<feature type="transmembrane region" description="Helical" evidence="7">
    <location>
        <begin position="447"/>
        <end position="468"/>
    </location>
</feature>
<protein>
    <submittedName>
        <fullName evidence="9">Ribose ABC transport system, permease protein RbsC</fullName>
    </submittedName>
</protein>
<proteinExistence type="inferred from homology"/>
<feature type="transmembrane region" description="Helical" evidence="7">
    <location>
        <begin position="309"/>
        <end position="330"/>
    </location>
</feature>
<dbReference type="PATRIC" id="fig|1675527.3.peg.2408"/>
<feature type="transmembrane region" description="Helical" evidence="7">
    <location>
        <begin position="342"/>
        <end position="363"/>
    </location>
</feature>
<keyword evidence="10" id="KW-1185">Reference proteome</keyword>
<feature type="transmembrane region" description="Helical" evidence="7">
    <location>
        <begin position="278"/>
        <end position="297"/>
    </location>
</feature>
<dbReference type="GO" id="GO:0055085">
    <property type="term" value="P:transmembrane transport"/>
    <property type="evidence" value="ECO:0007669"/>
    <property type="project" value="InterPro"/>
</dbReference>
<evidence type="ECO:0000313" key="10">
    <source>
        <dbReference type="Proteomes" id="UP000037178"/>
    </source>
</evidence>
<keyword evidence="4 7" id="KW-0812">Transmembrane</keyword>
<evidence type="ECO:0000256" key="6">
    <source>
        <dbReference type="ARBA" id="ARBA00023136"/>
    </source>
</evidence>
<evidence type="ECO:0000256" key="2">
    <source>
        <dbReference type="ARBA" id="ARBA00022448"/>
    </source>
</evidence>
<feature type="transmembrane region" description="Helical" evidence="7">
    <location>
        <begin position="384"/>
        <end position="407"/>
    </location>
</feature>
<organism evidence="9 10">
    <name type="scientific">Candidatus Rhodobacter oscarellae</name>
    <dbReference type="NCBI Taxonomy" id="1675527"/>
    <lineage>
        <taxon>Bacteria</taxon>
        <taxon>Pseudomonadati</taxon>
        <taxon>Pseudomonadota</taxon>
        <taxon>Alphaproteobacteria</taxon>
        <taxon>Rhodobacterales</taxon>
        <taxon>Rhodobacter group</taxon>
        <taxon>Rhodobacter</taxon>
    </lineage>
</organism>
<dbReference type="OrthoDB" id="9815445at2"/>
<dbReference type="EMBL" id="LFTY01000002">
    <property type="protein sequence ID" value="KMW57331.1"/>
    <property type="molecule type" value="Genomic_DNA"/>
</dbReference>
<feature type="domain" description="ABC transmembrane type-1" evidence="8">
    <location>
        <begin position="274"/>
        <end position="464"/>
    </location>
</feature>
<reference evidence="9 10" key="1">
    <citation type="submission" date="2015-06" db="EMBL/GenBank/DDBJ databases">
        <title>Draft genome sequence of an Alphaproteobacteria species associated to the Mediterranean sponge Oscarella lobularis.</title>
        <authorList>
            <person name="Jourda C."/>
            <person name="Santini S."/>
            <person name="Claverie J.-M."/>
        </authorList>
    </citation>
    <scope>NUCLEOTIDE SEQUENCE [LARGE SCALE GENOMIC DNA]</scope>
    <source>
        <strain evidence="9">IGS</strain>
    </source>
</reference>
<keyword evidence="2 7" id="KW-0813">Transport</keyword>
<dbReference type="CDD" id="cd06261">
    <property type="entry name" value="TM_PBP2"/>
    <property type="match status" value="1"/>
</dbReference>
<comment type="caution">
    <text evidence="9">The sequence shown here is derived from an EMBL/GenBank/DDBJ whole genome shotgun (WGS) entry which is preliminary data.</text>
</comment>
<dbReference type="Pfam" id="PF00528">
    <property type="entry name" value="BPD_transp_1"/>
    <property type="match status" value="1"/>
</dbReference>
<evidence type="ECO:0000259" key="8">
    <source>
        <dbReference type="PROSITE" id="PS50928"/>
    </source>
</evidence>
<dbReference type="PROSITE" id="PS50928">
    <property type="entry name" value="ABC_TM1"/>
    <property type="match status" value="1"/>
</dbReference>
<dbReference type="SUPFAM" id="SSF161098">
    <property type="entry name" value="MetI-like"/>
    <property type="match status" value="1"/>
</dbReference>
<dbReference type="InterPro" id="IPR000515">
    <property type="entry name" value="MetI-like"/>
</dbReference>
<keyword evidence="5 7" id="KW-1133">Transmembrane helix</keyword>
<evidence type="ECO:0000256" key="5">
    <source>
        <dbReference type="ARBA" id="ARBA00022989"/>
    </source>
</evidence>
<dbReference type="GO" id="GO:0005886">
    <property type="term" value="C:plasma membrane"/>
    <property type="evidence" value="ECO:0007669"/>
    <property type="project" value="UniProtKB-SubCell"/>
</dbReference>
<accession>A0A0J9E3D6</accession>
<keyword evidence="3" id="KW-1003">Cell membrane</keyword>
<dbReference type="AlphaFoldDB" id="A0A0J9E3D6"/>
<dbReference type="RefSeq" id="WP_049643068.1">
    <property type="nucleotide sequence ID" value="NZ_LFTY01000002.1"/>
</dbReference>
<dbReference type="STRING" id="1675527.AIOL_002293"/>
<evidence type="ECO:0000256" key="7">
    <source>
        <dbReference type="RuleBase" id="RU363032"/>
    </source>
</evidence>
<dbReference type="Gene3D" id="1.10.3720.10">
    <property type="entry name" value="MetI-like"/>
    <property type="match status" value="1"/>
</dbReference>
<evidence type="ECO:0000256" key="4">
    <source>
        <dbReference type="ARBA" id="ARBA00022692"/>
    </source>
</evidence>
<evidence type="ECO:0000256" key="3">
    <source>
        <dbReference type="ARBA" id="ARBA00022475"/>
    </source>
</evidence>
<evidence type="ECO:0000313" key="9">
    <source>
        <dbReference type="EMBL" id="KMW57331.1"/>
    </source>
</evidence>
<feature type="transmembrane region" description="Helical" evidence="7">
    <location>
        <begin position="22"/>
        <end position="44"/>
    </location>
</feature>
<sequence length="478" mass="53132">MSGAWAFLSRTQGRHRLTWVDWITYIYLGFGFLLIFLPVCWLVLNSFKTQAQLEKQDLSLLPSEYTQVARATVYGPEGRSIVIIDGLPAWVLEWRGMTDQERATHDVAALLSQYDGDDYYALRSALGQVAIEARALIAERGLPDWMVRFPTMTGAARAALDVEGALAQLDPEEVRLMSEFLGLEPYQPNKLVAQILVIAPHPDTGETTRFAVPRWDPSKERLPARLADNSAAGVIQIATADAQVERAIRPAWSNFFEPLQGQTSMVNVNFARCFTNSFLATILATIITLIINSMAAFALSKYQFRGQAFFFLFILATLMVPATITLVGVFKAIHATGLSGSIWGVIIPGAATPAGVFLLRQYMLTIPDELLEAARMDAASEWKIYWRIMLPLALPAVAALGILSIVWRWNDLILPMVAIATTKDAYTIQLCLLEFRGEHLSREHFRLAMTVVSLIPTTLVFVFLQKYITTGIANTGLK</sequence>
<evidence type="ECO:0000256" key="1">
    <source>
        <dbReference type="ARBA" id="ARBA00004651"/>
    </source>
</evidence>
<gene>
    <name evidence="9" type="ORF">AIOL_002293</name>
</gene>
<dbReference type="PANTHER" id="PTHR43744:SF12">
    <property type="entry name" value="ABC TRANSPORTER PERMEASE PROTEIN MG189-RELATED"/>
    <property type="match status" value="1"/>
</dbReference>
<dbReference type="InterPro" id="IPR035906">
    <property type="entry name" value="MetI-like_sf"/>
</dbReference>
<dbReference type="PANTHER" id="PTHR43744">
    <property type="entry name" value="ABC TRANSPORTER PERMEASE PROTEIN MG189-RELATED-RELATED"/>
    <property type="match status" value="1"/>
</dbReference>
<name>A0A0J9E3D6_9RHOB</name>
<keyword evidence="6 7" id="KW-0472">Membrane</keyword>
<comment type="subcellular location">
    <subcellularLocation>
        <location evidence="1 7">Cell membrane</location>
        <topology evidence="1 7">Multi-pass membrane protein</topology>
    </subcellularLocation>
</comment>
<dbReference type="Proteomes" id="UP000037178">
    <property type="component" value="Unassembled WGS sequence"/>
</dbReference>
<comment type="similarity">
    <text evidence="7">Belongs to the binding-protein-dependent transport system permease family.</text>
</comment>